<evidence type="ECO:0000256" key="1">
    <source>
        <dbReference type="SAM" id="MobiDB-lite"/>
    </source>
</evidence>
<evidence type="ECO:0000313" key="2">
    <source>
        <dbReference type="EMBL" id="CAL1533724.1"/>
    </source>
</evidence>
<feature type="compositionally biased region" description="Basic and acidic residues" evidence="1">
    <location>
        <begin position="966"/>
        <end position="981"/>
    </location>
</feature>
<feature type="compositionally biased region" description="Low complexity" evidence="1">
    <location>
        <begin position="421"/>
        <end position="434"/>
    </location>
</feature>
<sequence length="1438" mass="163236">MAVLLKNQILKHLSKFTKNLSGDKINLSTLKGEGELSNLELNEDILTQLLELPTWLRITKAVCNHVRVKIQWTKLKSQPIRLYLDEVIVETETCEQPRPPNNQSQQAVSMANYDVVTRAGGKYGFVDRVMDGIYVHVNSVVVKLNSHKFQASLQLSRVTVQSMTPTWQAPNDLRSTRIRDAGRGEVLLFKEIEWQTTRIEATAVGLGDDFLTPLRLIANQAKIRIVVKKRLIDSTIISSRLTFLLDDLLWVLTITQLKAAILYANSLKEVIERSSQQSKRLAAEKLKKQGYIPDSTNMQQQQQQRQANERQESTTAKYFTKFDVLSTSYHLITSHFDLHLCDDSSPDQEEEKRHWKINGGSMQITFFKLSIDFYPFHPAGGERKKWYRYADNIGSRNPWVQKLFTEFREEAVKLRRVVESSPMHSSSSAPSLLANQPMPSSPGATNKRNLSPSNSKSVQSSPVHGPNQAQRNSLGSRSAQASPQHQAQVAPHQAQVNKSSTRLLESCFVFKVEDMTIYMVSMPGQKRTGPKKLLCSDKQKLHLPPEMSMLHVEYTDYFFPEGLEYPVPHSNIYVMVNPVRVTLDFLTLLWSNVFLLTLSNSLDMDFDDSAPKEHVDIKAEFLMPRVIALAEEKIDNQPDRPDAVQLQISKLVVSNRRTEDKMTREDLKAFLNQYNAGKLFSQTEFPNDDDHHGPGEEWIPASIRDHALAKDDPYIDKTVKVLLNHNTSGLKLSPSDASLQDPHHVHHHLPFHQLNCNSLKRLADSDIWSAAADQVWLEFLGVPNSKNRPAPFVEAVPITLWLSSRIDPKQCDNVTRAFHNKVNTLNPATLNPTARNGELHQGINASQAPLGPVSTQYVFDNPDIQCDKNGSDHHGDTRHVSGSGDKHVPQRQQDGTDHRHHAHDGNSSATSHQKYPFQEEDRRPTKLSISGCDSNGSRANNKKLSRADSFHESDHSLPECPSHVKARGDDIYERAEQCSDRRRGRQNADSDVGYHQSRHRKEKHREDSRSNSSPPLLPTESYSRRREESRERVSKERRMRHSSSSSAEGGGGRKSGEVDGRSSGEGQVSSDSFRSAEERKNGRDGRRSEEYYFDEERVKPKRREGSSGRSKDDRFHRSGSRERRVFYERQVKEANRRSPKDEEDRASPRDVYDRKSARDRSRETVERRRDMLEGTNFERSSLKSNKRDQMDGIPLSRRLSRDRDGGMSDDATDIRRRRHRSHSRGGESDASREKRVTDGDHGRSRYTPDDPEFRTRAGDPVRSKNSDADCDNDRFSPASHSSLETLGRDGGQSLVADELKAGSNQREENTDSRPDETWDRTSKRLPPEGCKSQEDVCCGSGGSKTRPEVERNICVLTKIYDKLRIQLNHFQYLFLLRLSESFAAFQNDLTSNLGSLTSGASKKQSITEASQAQPPAITMIPLMIKELEFAVVCPYQMH</sequence>
<name>A0AAV2HMA3_LYMST</name>
<feature type="region of interest" description="Disordered" evidence="1">
    <location>
        <begin position="421"/>
        <end position="497"/>
    </location>
</feature>
<feature type="compositionally biased region" description="Basic and acidic residues" evidence="1">
    <location>
        <begin position="1022"/>
        <end position="1036"/>
    </location>
</feature>
<feature type="region of interest" description="Disordered" evidence="1">
    <location>
        <begin position="292"/>
        <end position="312"/>
    </location>
</feature>
<dbReference type="InterPro" id="IPR026728">
    <property type="entry name" value="BLTP3A/B"/>
</dbReference>
<proteinExistence type="predicted"/>
<feature type="region of interest" description="Disordered" evidence="1">
    <location>
        <begin position="844"/>
        <end position="1342"/>
    </location>
</feature>
<dbReference type="PANTHER" id="PTHR22774:SF11">
    <property type="entry name" value="CHOREIN N-TERMINAL DOMAIN-CONTAINING PROTEIN"/>
    <property type="match status" value="1"/>
</dbReference>
<feature type="compositionally biased region" description="Polar residues" evidence="1">
    <location>
        <begin position="467"/>
        <end position="477"/>
    </location>
</feature>
<dbReference type="PANTHER" id="PTHR22774">
    <property type="entry name" value="CHOREIN N-TERMINAL DOMAIN-CONTAINING PROTEIN"/>
    <property type="match status" value="1"/>
</dbReference>
<keyword evidence="3" id="KW-1185">Reference proteome</keyword>
<organism evidence="2 3">
    <name type="scientific">Lymnaea stagnalis</name>
    <name type="common">Great pond snail</name>
    <name type="synonym">Helix stagnalis</name>
    <dbReference type="NCBI Taxonomy" id="6523"/>
    <lineage>
        <taxon>Eukaryota</taxon>
        <taxon>Metazoa</taxon>
        <taxon>Spiralia</taxon>
        <taxon>Lophotrochozoa</taxon>
        <taxon>Mollusca</taxon>
        <taxon>Gastropoda</taxon>
        <taxon>Heterobranchia</taxon>
        <taxon>Euthyneura</taxon>
        <taxon>Panpulmonata</taxon>
        <taxon>Hygrophila</taxon>
        <taxon>Lymnaeoidea</taxon>
        <taxon>Lymnaeidae</taxon>
        <taxon>Lymnaea</taxon>
    </lineage>
</organism>
<feature type="compositionally biased region" description="Low complexity" evidence="1">
    <location>
        <begin position="451"/>
        <end position="463"/>
    </location>
</feature>
<feature type="compositionally biased region" description="Basic and acidic residues" evidence="1">
    <location>
        <begin position="945"/>
        <end position="957"/>
    </location>
</feature>
<dbReference type="Proteomes" id="UP001497497">
    <property type="component" value="Unassembled WGS sequence"/>
</dbReference>
<accession>A0AAV2HMA3</accession>
<feature type="compositionally biased region" description="Basic and acidic residues" evidence="1">
    <location>
        <begin position="1224"/>
        <end position="1274"/>
    </location>
</feature>
<dbReference type="EMBL" id="CAXITT010000150">
    <property type="protein sequence ID" value="CAL1533724.1"/>
    <property type="molecule type" value="Genomic_DNA"/>
</dbReference>
<feature type="compositionally biased region" description="Low complexity" evidence="1">
    <location>
        <begin position="478"/>
        <end position="496"/>
    </location>
</feature>
<dbReference type="Pfam" id="PF24917">
    <property type="entry name" value="BLTP3A_B"/>
    <property type="match status" value="2"/>
</dbReference>
<gene>
    <name evidence="2" type="ORF">GSLYS_00007684001</name>
</gene>
<feature type="compositionally biased region" description="Basic and acidic residues" evidence="1">
    <location>
        <begin position="1074"/>
        <end position="1172"/>
    </location>
</feature>
<comment type="caution">
    <text evidence="2">The sequence shown here is derived from an EMBL/GenBank/DDBJ whole genome shotgun (WGS) entry which is preliminary data.</text>
</comment>
<protein>
    <recommendedName>
        <fullName evidence="4">UHRF1-binding protein 1-like</fullName>
    </recommendedName>
</protein>
<evidence type="ECO:0000313" key="3">
    <source>
        <dbReference type="Proteomes" id="UP001497497"/>
    </source>
</evidence>
<feature type="compositionally biased region" description="Polar residues" evidence="1">
    <location>
        <begin position="927"/>
        <end position="939"/>
    </location>
</feature>
<feature type="compositionally biased region" description="Basic and acidic residues" evidence="1">
    <location>
        <begin position="1297"/>
        <end position="1334"/>
    </location>
</feature>
<reference evidence="2 3" key="1">
    <citation type="submission" date="2024-04" db="EMBL/GenBank/DDBJ databases">
        <authorList>
            <consortium name="Genoscope - CEA"/>
            <person name="William W."/>
        </authorList>
    </citation>
    <scope>NUCLEOTIDE SEQUENCE [LARGE SCALE GENOMIC DNA]</scope>
</reference>
<feature type="compositionally biased region" description="Basic and acidic residues" evidence="1">
    <location>
        <begin position="865"/>
        <end position="888"/>
    </location>
</feature>
<evidence type="ECO:0008006" key="4">
    <source>
        <dbReference type="Google" id="ProtNLM"/>
    </source>
</evidence>
<feature type="non-terminal residue" evidence="2">
    <location>
        <position position="1438"/>
    </location>
</feature>
<feature type="compositionally biased region" description="Polar residues" evidence="1">
    <location>
        <begin position="844"/>
        <end position="858"/>
    </location>
</feature>
<feature type="compositionally biased region" description="Polar residues" evidence="1">
    <location>
        <begin position="1064"/>
        <end position="1073"/>
    </location>
</feature>